<evidence type="ECO:0000256" key="2">
    <source>
        <dbReference type="ARBA" id="ARBA00022679"/>
    </source>
</evidence>
<keyword evidence="1 4" id="KW-0489">Methyltransferase</keyword>
<dbReference type="HOGENOM" id="CLU_044835_0_0_0"/>
<dbReference type="InterPro" id="IPR050953">
    <property type="entry name" value="N4_N6_ade-DNA_methylase"/>
</dbReference>
<dbReference type="SUPFAM" id="SSF53335">
    <property type="entry name" value="S-adenosyl-L-methionine-dependent methyltransferases"/>
    <property type="match status" value="1"/>
</dbReference>
<sequence>MRDQQQRKAEFGDFQTPLSLAREVCSLIARTGFRPASILEPTCGTGSFLKASLETFPDVSRVLGFEINPQYVLQAQYAVTRAFPHASIEVHQSDFFLTSWSEIVKALPEPILVIGNPPWVTNAALSTWGSSNVPMKSNLDNLPGIDALTGKSNFDISEWMLRKNIEWLNGKNVILAMLCKTTVARKVLLYAWQNGVRIESASLYTIDAQEYFRASVDACLLFIRSNPTGNSKECQVFRSLHAQQPDSSFGLQDGMLVADVKSYLKRKDLTGTGFRGWRSGIKHDCSKVFELRIERGNLVNGLGEFVEIEPEVLFPLLKSSDLAAHRKPHRWMLVPQRAMSDDPSRLRLDVPKAWNYLTAHAHLLDERKSSIYRNRPRFSVFGVGPYSFAPWKIAISGLYKKLEFVQVPPFLGSPVVLDDTCYFFPCQSEEECNLLYELVTSEPAREFWSALIFWDAKRPITAQLLNSLDLMVLARLLGKECDIARTLAERQIVEYTEGAFQRLLFREETADYDGEPVTNEFDLLTNQHMHTGKQ</sequence>
<dbReference type="PANTHER" id="PTHR33841">
    <property type="entry name" value="DNA METHYLTRANSFERASE YEEA-RELATED"/>
    <property type="match status" value="1"/>
</dbReference>
<protein>
    <submittedName>
        <fullName evidence="4">Modification methylase NspV</fullName>
    </submittedName>
</protein>
<evidence type="ECO:0000256" key="1">
    <source>
        <dbReference type="ARBA" id="ARBA00022603"/>
    </source>
</evidence>
<organism evidence="4 5">
    <name type="scientific">Chloroflexus aggregans (strain MD-66 / DSM 9485)</name>
    <dbReference type="NCBI Taxonomy" id="326427"/>
    <lineage>
        <taxon>Bacteria</taxon>
        <taxon>Bacillati</taxon>
        <taxon>Chloroflexota</taxon>
        <taxon>Chloroflexia</taxon>
        <taxon>Chloroflexales</taxon>
        <taxon>Chloroflexineae</taxon>
        <taxon>Chloroflexaceae</taxon>
        <taxon>Chloroflexus</taxon>
    </lineage>
</organism>
<dbReference type="RefSeq" id="WP_012616650.1">
    <property type="nucleotide sequence ID" value="NC_011831.1"/>
</dbReference>
<evidence type="ECO:0000313" key="5">
    <source>
        <dbReference type="Proteomes" id="UP000002508"/>
    </source>
</evidence>
<name>B8G8M4_CHLAD</name>
<keyword evidence="3" id="KW-0949">S-adenosyl-L-methionine</keyword>
<dbReference type="PRINTS" id="PR00507">
    <property type="entry name" value="N12N6MTFRASE"/>
</dbReference>
<dbReference type="AlphaFoldDB" id="B8G8M4"/>
<evidence type="ECO:0000313" key="4">
    <source>
        <dbReference type="EMBL" id="ACL24286.1"/>
    </source>
</evidence>
<keyword evidence="5" id="KW-1185">Reference proteome</keyword>
<evidence type="ECO:0000256" key="3">
    <source>
        <dbReference type="ARBA" id="ARBA00022691"/>
    </source>
</evidence>
<dbReference type="GO" id="GO:0032259">
    <property type="term" value="P:methylation"/>
    <property type="evidence" value="ECO:0007669"/>
    <property type="project" value="UniProtKB-KW"/>
</dbReference>
<accession>B8G8M4</accession>
<dbReference type="STRING" id="326427.Cagg_1379"/>
<dbReference type="GO" id="GO:0008168">
    <property type="term" value="F:methyltransferase activity"/>
    <property type="evidence" value="ECO:0007669"/>
    <property type="project" value="UniProtKB-KW"/>
</dbReference>
<dbReference type="REBASE" id="19755">
    <property type="entry name" value="M.CagV"/>
</dbReference>
<reference evidence="4" key="1">
    <citation type="submission" date="2008-12" db="EMBL/GenBank/DDBJ databases">
        <title>Complete sequence of Chloroflexus aggregans DSM 9485.</title>
        <authorList>
            <consortium name="US DOE Joint Genome Institute"/>
            <person name="Lucas S."/>
            <person name="Copeland A."/>
            <person name="Lapidus A."/>
            <person name="Glavina del Rio T."/>
            <person name="Dalin E."/>
            <person name="Tice H."/>
            <person name="Pitluck S."/>
            <person name="Foster B."/>
            <person name="Larimer F."/>
            <person name="Land M."/>
            <person name="Hauser L."/>
            <person name="Kyrpides N."/>
            <person name="Mikhailova N."/>
            <person name="Bryant D."/>
            <person name="Richardson P."/>
        </authorList>
    </citation>
    <scope>NUCLEOTIDE SEQUENCE</scope>
    <source>
        <strain evidence="4">DSM 9485</strain>
    </source>
</reference>
<dbReference type="InterPro" id="IPR029063">
    <property type="entry name" value="SAM-dependent_MTases_sf"/>
</dbReference>
<dbReference type="EMBL" id="CP001337">
    <property type="protein sequence ID" value="ACL24286.1"/>
    <property type="molecule type" value="Genomic_DNA"/>
</dbReference>
<dbReference type="Gene3D" id="3.40.50.150">
    <property type="entry name" value="Vaccinia Virus protein VP39"/>
    <property type="match status" value="1"/>
</dbReference>
<dbReference type="eggNOG" id="COG0827">
    <property type="taxonomic scope" value="Bacteria"/>
</dbReference>
<keyword evidence="2" id="KW-0808">Transferase</keyword>
<dbReference type="PANTHER" id="PTHR33841:SF5">
    <property type="entry name" value="DNA METHYLASE (MODIFICATION METHYLASE) (METHYLTRANSFERASE)-RELATED"/>
    <property type="match status" value="1"/>
</dbReference>
<dbReference type="OrthoDB" id="32195at2"/>
<dbReference type="Proteomes" id="UP000002508">
    <property type="component" value="Chromosome"/>
</dbReference>
<gene>
    <name evidence="4" type="ordered locus">Cagg_1379</name>
</gene>
<proteinExistence type="predicted"/>
<dbReference type="KEGG" id="cag:Cagg_1379"/>